<dbReference type="EMBL" id="BAAALT010000166">
    <property type="protein sequence ID" value="GAA1819771.1"/>
    <property type="molecule type" value="Genomic_DNA"/>
</dbReference>
<evidence type="ECO:0000313" key="2">
    <source>
        <dbReference type="Proteomes" id="UP001500218"/>
    </source>
</evidence>
<organism evidence="1 2">
    <name type="scientific">Luedemannella flava</name>
    <dbReference type="NCBI Taxonomy" id="349316"/>
    <lineage>
        <taxon>Bacteria</taxon>
        <taxon>Bacillati</taxon>
        <taxon>Actinomycetota</taxon>
        <taxon>Actinomycetes</taxon>
        <taxon>Micromonosporales</taxon>
        <taxon>Micromonosporaceae</taxon>
        <taxon>Luedemannella</taxon>
    </lineage>
</organism>
<accession>A0ABP4YJ95</accession>
<gene>
    <name evidence="1" type="ORF">GCM10009682_45310</name>
</gene>
<evidence type="ECO:0000313" key="1">
    <source>
        <dbReference type="EMBL" id="GAA1819771.1"/>
    </source>
</evidence>
<dbReference type="Proteomes" id="UP001500218">
    <property type="component" value="Unassembled WGS sequence"/>
</dbReference>
<sequence>MGRRFVAGDIYISAGSMSADLAEAGYERWALQIDEVIVAATSTPDVVRGLHCTLDRLLGEETELPAPLRAKASLLRESLAGSV</sequence>
<reference evidence="2" key="1">
    <citation type="journal article" date="2019" name="Int. J. Syst. Evol. Microbiol.">
        <title>The Global Catalogue of Microorganisms (GCM) 10K type strain sequencing project: providing services to taxonomists for standard genome sequencing and annotation.</title>
        <authorList>
            <consortium name="The Broad Institute Genomics Platform"/>
            <consortium name="The Broad Institute Genome Sequencing Center for Infectious Disease"/>
            <person name="Wu L."/>
            <person name="Ma J."/>
        </authorList>
    </citation>
    <scope>NUCLEOTIDE SEQUENCE [LARGE SCALE GENOMIC DNA]</scope>
    <source>
        <strain evidence="2">JCM 13250</strain>
    </source>
</reference>
<name>A0ABP4YJ95_9ACTN</name>
<keyword evidence="2" id="KW-1185">Reference proteome</keyword>
<protein>
    <submittedName>
        <fullName evidence="1">Uncharacterized protein</fullName>
    </submittedName>
</protein>
<proteinExistence type="predicted"/>
<comment type="caution">
    <text evidence="1">The sequence shown here is derived from an EMBL/GenBank/DDBJ whole genome shotgun (WGS) entry which is preliminary data.</text>
</comment>